<comment type="caution">
    <text evidence="1">The sequence shown here is derived from an EMBL/GenBank/DDBJ whole genome shotgun (WGS) entry which is preliminary data.</text>
</comment>
<accession>A0ABD1TDM2</accession>
<reference evidence="2" key="1">
    <citation type="submission" date="2024-07" db="EMBL/GenBank/DDBJ databases">
        <title>Two chromosome-level genome assemblies of Korean endemic species Abeliophyllum distichum and Forsythia ovata (Oleaceae).</title>
        <authorList>
            <person name="Jang H."/>
        </authorList>
    </citation>
    <scope>NUCLEOTIDE SEQUENCE [LARGE SCALE GENOMIC DNA]</scope>
</reference>
<dbReference type="AlphaFoldDB" id="A0ABD1TDM2"/>
<gene>
    <name evidence="1" type="ORF">Adt_16422</name>
</gene>
<keyword evidence="2" id="KW-1185">Reference proteome</keyword>
<organism evidence="1 2">
    <name type="scientific">Abeliophyllum distichum</name>
    <dbReference type="NCBI Taxonomy" id="126358"/>
    <lineage>
        <taxon>Eukaryota</taxon>
        <taxon>Viridiplantae</taxon>
        <taxon>Streptophyta</taxon>
        <taxon>Embryophyta</taxon>
        <taxon>Tracheophyta</taxon>
        <taxon>Spermatophyta</taxon>
        <taxon>Magnoliopsida</taxon>
        <taxon>eudicotyledons</taxon>
        <taxon>Gunneridae</taxon>
        <taxon>Pentapetalae</taxon>
        <taxon>asterids</taxon>
        <taxon>lamiids</taxon>
        <taxon>Lamiales</taxon>
        <taxon>Oleaceae</taxon>
        <taxon>Forsythieae</taxon>
        <taxon>Abeliophyllum</taxon>
    </lineage>
</organism>
<sequence>MNEAKSVTLPLSNHFKLSSVQSPNSEEELKIMEMIPYANAVGSIMYLMICTRPDIAHVVHRANETEADSLKHYWYGLIDSNVENVSYCCPFGPSSLQAQNVHFGSLI</sequence>
<dbReference type="EMBL" id="JBFOLK010000005">
    <property type="protein sequence ID" value="KAL2510822.1"/>
    <property type="molecule type" value="Genomic_DNA"/>
</dbReference>
<evidence type="ECO:0000313" key="1">
    <source>
        <dbReference type="EMBL" id="KAL2510822.1"/>
    </source>
</evidence>
<name>A0ABD1TDM2_9LAMI</name>
<evidence type="ECO:0000313" key="2">
    <source>
        <dbReference type="Proteomes" id="UP001604336"/>
    </source>
</evidence>
<proteinExistence type="predicted"/>
<protein>
    <submittedName>
        <fullName evidence="1">Retrovirus-related Pol polyprotein from transposon TNT 1-94</fullName>
    </submittedName>
</protein>
<dbReference type="Proteomes" id="UP001604336">
    <property type="component" value="Unassembled WGS sequence"/>
</dbReference>